<evidence type="ECO:0008006" key="4">
    <source>
        <dbReference type="Google" id="ProtNLM"/>
    </source>
</evidence>
<organism evidence="2 3">
    <name type="scientific">Parabacteroides faecis</name>
    <dbReference type="NCBI Taxonomy" id="1217282"/>
    <lineage>
        <taxon>Bacteria</taxon>
        <taxon>Pseudomonadati</taxon>
        <taxon>Bacteroidota</taxon>
        <taxon>Bacteroidia</taxon>
        <taxon>Bacteroidales</taxon>
        <taxon>Tannerellaceae</taxon>
        <taxon>Parabacteroides</taxon>
    </lineage>
</organism>
<keyword evidence="3" id="KW-1185">Reference proteome</keyword>
<comment type="caution">
    <text evidence="2">The sequence shown here is derived from an EMBL/GenBank/DDBJ whole genome shotgun (WGS) entry which is preliminary data.</text>
</comment>
<feature type="chain" id="PRO_5046225292" description="SusD/RagB family nutrient-binding outer membrane lipoprotein" evidence="1">
    <location>
        <begin position="24"/>
        <end position="503"/>
    </location>
</feature>
<dbReference type="InterPro" id="IPR011990">
    <property type="entry name" value="TPR-like_helical_dom_sf"/>
</dbReference>
<reference evidence="2 3" key="1">
    <citation type="submission" date="2020-08" db="EMBL/GenBank/DDBJ databases">
        <title>Genomic Encyclopedia of Type Strains, Phase IV (KMG-IV): sequencing the most valuable type-strain genomes for metagenomic binning, comparative biology and taxonomic classification.</title>
        <authorList>
            <person name="Goeker M."/>
        </authorList>
    </citation>
    <scope>NUCLEOTIDE SEQUENCE [LARGE SCALE GENOMIC DNA]</scope>
    <source>
        <strain evidence="2 3">DSM 102983</strain>
    </source>
</reference>
<dbReference type="EMBL" id="JACHOC010000003">
    <property type="protein sequence ID" value="MBB4621751.1"/>
    <property type="molecule type" value="Genomic_DNA"/>
</dbReference>
<dbReference type="PROSITE" id="PS51257">
    <property type="entry name" value="PROKAR_LIPOPROTEIN"/>
    <property type="match status" value="1"/>
</dbReference>
<evidence type="ECO:0000313" key="3">
    <source>
        <dbReference type="Proteomes" id="UP000533637"/>
    </source>
</evidence>
<accession>A0ABR6KJR4</accession>
<proteinExistence type="predicted"/>
<dbReference type="Pfam" id="PF12771">
    <property type="entry name" value="SusD-like_2"/>
    <property type="match status" value="1"/>
</dbReference>
<gene>
    <name evidence="2" type="ORF">GGQ57_001648</name>
</gene>
<evidence type="ECO:0000313" key="2">
    <source>
        <dbReference type="EMBL" id="MBB4621751.1"/>
    </source>
</evidence>
<dbReference type="SUPFAM" id="SSF48452">
    <property type="entry name" value="TPR-like"/>
    <property type="match status" value="1"/>
</dbReference>
<dbReference type="Gene3D" id="1.25.40.390">
    <property type="match status" value="1"/>
</dbReference>
<evidence type="ECO:0000256" key="1">
    <source>
        <dbReference type="SAM" id="SignalP"/>
    </source>
</evidence>
<dbReference type="InterPro" id="IPR041662">
    <property type="entry name" value="SusD-like_2"/>
</dbReference>
<keyword evidence="1" id="KW-0732">Signal</keyword>
<feature type="signal peptide" evidence="1">
    <location>
        <begin position="1"/>
        <end position="23"/>
    </location>
</feature>
<dbReference type="Proteomes" id="UP000533637">
    <property type="component" value="Unassembled WGS sequence"/>
</dbReference>
<sequence>MRRYILKITALLSALAFITSCDFEEKNIDPNNSPTIEPGPLLTYTQLNTSNEGLAKRTQVGYCMMMVQQTASLDLNEMAGDKYLETETLGIFFTTMYATVIKNIEELINLTEDDGTNVNTYAVALIWKSYLFHRITDLYGDVPYSEAGNGYRTQNFYPSYDRQSDIYAGMVSDIEKGLSLLNETKEPIEGDILYGGDINKWKRFGNSLLLRLGMRMEKADPAQARALIAKAIQGGVMQSADDICMVQHVEGKASTENQLGYVFKSHSLLVSGAIKISKTFMDRLKATNDPRMQVYCALPDGNTDRDMQKGLPNGYDALTIRTGDPTYTSLANYSTFNPATLLLLDAPTIYMTHAEVELLQAEAIVKGYISGDAKAHYENAVRSSMQQQAIYGNAGVISGQQMEDYLSQGLFDEAVTASDKLNVIGTEFWIATFLNGYESYANWRRTGYPRLTPTNYQSSPNKGKIPLRFKYPTEEYSINLDNVTEAVNNQGEDKMTTAVWWNK</sequence>
<dbReference type="RefSeq" id="WP_122376246.1">
    <property type="nucleotide sequence ID" value="NZ_BMPB01000001.1"/>
</dbReference>
<protein>
    <recommendedName>
        <fullName evidence="4">SusD/RagB family nutrient-binding outer membrane lipoprotein</fullName>
    </recommendedName>
</protein>
<name>A0ABR6KJR4_9BACT</name>